<proteinExistence type="predicted"/>
<evidence type="ECO:0000313" key="1">
    <source>
        <dbReference type="EMBL" id="BAG32614.1"/>
    </source>
</evidence>
<sequence>MGKAVTNSTKSDLNFGDYLLQRYVDEKKQANKLRIVSLPLNDNILHSNK</sequence>
<protein>
    <submittedName>
        <fullName evidence="1">Uncharacterized protein</fullName>
    </submittedName>
</protein>
<gene>
    <name evidence="1" type="ordered locus">PGN_0095</name>
</gene>
<name>B2RGW9_PORG3</name>
<dbReference type="AlphaFoldDB" id="B2RGW9"/>
<accession>B2RGW9</accession>
<organism evidence="1 2">
    <name type="scientific">Porphyromonas gingivalis (strain ATCC 33277 / DSM 20709 / CIP 103683 / JCM 12257 / NCTC 11834 / 2561)</name>
    <dbReference type="NCBI Taxonomy" id="431947"/>
    <lineage>
        <taxon>Bacteria</taxon>
        <taxon>Pseudomonadati</taxon>
        <taxon>Bacteroidota</taxon>
        <taxon>Bacteroidia</taxon>
        <taxon>Bacteroidales</taxon>
        <taxon>Porphyromonadaceae</taxon>
        <taxon>Porphyromonas</taxon>
    </lineage>
</organism>
<reference evidence="1 2" key="1">
    <citation type="journal article" date="2008" name="DNA Res.">
        <title>Determination of the genome sequence of Porphyromonas gingivalis strain ATCC 33277 and genomic comparison with strain W83 revealed extensive genome rearrangements in P. gingivalis.</title>
        <authorList>
            <person name="Naito M."/>
            <person name="Hirakawa H."/>
            <person name="Yamashita A."/>
            <person name="Ohara N."/>
            <person name="Shoji M."/>
            <person name="Yukitake H."/>
            <person name="Nakayama K."/>
            <person name="Toh H."/>
            <person name="Yoshimura F."/>
            <person name="Kuhara S."/>
            <person name="Hattori M."/>
            <person name="Hayashi T."/>
            <person name="Nakayama K."/>
        </authorList>
    </citation>
    <scope>NUCLEOTIDE SEQUENCE [LARGE SCALE GENOMIC DNA]</scope>
    <source>
        <strain evidence="2">ATCC 33277 / DSM 20709 / CIP 103683 / JCM 12257 / NCTC 11834 / 2561</strain>
    </source>
</reference>
<dbReference type="Proteomes" id="UP000008842">
    <property type="component" value="Chromosome"/>
</dbReference>
<evidence type="ECO:0000313" key="2">
    <source>
        <dbReference type="Proteomes" id="UP000008842"/>
    </source>
</evidence>
<dbReference type="KEGG" id="pgn:PGN_0095"/>
<dbReference type="eggNOG" id="ENOG502ZWU4">
    <property type="taxonomic scope" value="Bacteria"/>
</dbReference>
<dbReference type="HOGENOM" id="CLU_3139201_0_0_10"/>
<dbReference type="EMBL" id="AP009380">
    <property type="protein sequence ID" value="BAG32614.1"/>
    <property type="molecule type" value="Genomic_DNA"/>
</dbReference>